<keyword evidence="1" id="KW-0472">Membrane</keyword>
<evidence type="ECO:0000313" key="3">
    <source>
        <dbReference type="Proteomes" id="UP001595885"/>
    </source>
</evidence>
<organism evidence="2 3">
    <name type="scientific">Flavobacterium ponti</name>
    <dbReference type="NCBI Taxonomy" id="665133"/>
    <lineage>
        <taxon>Bacteria</taxon>
        <taxon>Pseudomonadati</taxon>
        <taxon>Bacteroidota</taxon>
        <taxon>Flavobacteriia</taxon>
        <taxon>Flavobacteriales</taxon>
        <taxon>Flavobacteriaceae</taxon>
        <taxon>Flavobacterium</taxon>
    </lineage>
</organism>
<keyword evidence="3" id="KW-1185">Reference proteome</keyword>
<dbReference type="RefSeq" id="WP_379738264.1">
    <property type="nucleotide sequence ID" value="NZ_JBHSGW010000002.1"/>
</dbReference>
<sequence length="164" mass="19623">MEHHKELKLRFRFDKVVSKPVEAILESCEELKNKVEPDYKIKISEHYIRFSIGMLKREKHSPNLKITLEKMEDGNTFIKGTYGPDPVLWAIFMFLHFVVASVFLIFMVIVYSKWILNQSFKFDLMIMFSMTIIWFLLYFIARLNRSKGISQMRELEKLYNKVIS</sequence>
<evidence type="ECO:0008006" key="4">
    <source>
        <dbReference type="Google" id="ProtNLM"/>
    </source>
</evidence>
<name>A0ABV9P421_9FLAO</name>
<keyword evidence="1" id="KW-1133">Transmembrane helix</keyword>
<comment type="caution">
    <text evidence="2">The sequence shown here is derived from an EMBL/GenBank/DDBJ whole genome shotgun (WGS) entry which is preliminary data.</text>
</comment>
<dbReference type="EMBL" id="JBHSGW010000002">
    <property type="protein sequence ID" value="MFC4738964.1"/>
    <property type="molecule type" value="Genomic_DNA"/>
</dbReference>
<evidence type="ECO:0000313" key="2">
    <source>
        <dbReference type="EMBL" id="MFC4738964.1"/>
    </source>
</evidence>
<keyword evidence="1" id="KW-0812">Transmembrane</keyword>
<dbReference type="Proteomes" id="UP001595885">
    <property type="component" value="Unassembled WGS sequence"/>
</dbReference>
<accession>A0ABV9P421</accession>
<evidence type="ECO:0000256" key="1">
    <source>
        <dbReference type="SAM" id="Phobius"/>
    </source>
</evidence>
<protein>
    <recommendedName>
        <fullName evidence="4">GTP-binding protein</fullName>
    </recommendedName>
</protein>
<feature type="transmembrane region" description="Helical" evidence="1">
    <location>
        <begin position="87"/>
        <end position="112"/>
    </location>
</feature>
<reference evidence="3" key="1">
    <citation type="journal article" date="2019" name="Int. J. Syst. Evol. Microbiol.">
        <title>The Global Catalogue of Microorganisms (GCM) 10K type strain sequencing project: providing services to taxonomists for standard genome sequencing and annotation.</title>
        <authorList>
            <consortium name="The Broad Institute Genomics Platform"/>
            <consortium name="The Broad Institute Genome Sequencing Center for Infectious Disease"/>
            <person name="Wu L."/>
            <person name="Ma J."/>
        </authorList>
    </citation>
    <scope>NUCLEOTIDE SEQUENCE [LARGE SCALE GENOMIC DNA]</scope>
    <source>
        <strain evidence="3">CCUG 50349</strain>
    </source>
</reference>
<gene>
    <name evidence="2" type="ORF">ACFO3U_03055</name>
</gene>
<feature type="transmembrane region" description="Helical" evidence="1">
    <location>
        <begin position="124"/>
        <end position="143"/>
    </location>
</feature>
<proteinExistence type="predicted"/>